<dbReference type="InterPro" id="IPR004697">
    <property type="entry name" value="AbgT"/>
</dbReference>
<feature type="transmembrane region" description="Helical" evidence="1">
    <location>
        <begin position="281"/>
        <end position="301"/>
    </location>
</feature>
<feature type="transmembrane region" description="Helical" evidence="1">
    <location>
        <begin position="354"/>
        <end position="374"/>
    </location>
</feature>
<comment type="caution">
    <text evidence="2">The sequence shown here is derived from an EMBL/GenBank/DDBJ whole genome shotgun (WGS) entry which is preliminary data.</text>
</comment>
<feature type="transmembrane region" description="Helical" evidence="1">
    <location>
        <begin position="313"/>
        <end position="333"/>
    </location>
</feature>
<evidence type="ECO:0000313" key="3">
    <source>
        <dbReference type="Proteomes" id="UP000294919"/>
    </source>
</evidence>
<keyword evidence="3" id="KW-1185">Reference proteome</keyword>
<reference evidence="2 3" key="1">
    <citation type="submission" date="2019-03" db="EMBL/GenBank/DDBJ databases">
        <title>Genomic Encyclopedia of Type Strains, Phase IV (KMG-IV): sequencing the most valuable type-strain genomes for metagenomic binning, comparative biology and taxonomic classification.</title>
        <authorList>
            <person name="Goeker M."/>
        </authorList>
    </citation>
    <scope>NUCLEOTIDE SEQUENCE [LARGE SCALE GENOMIC DNA]</scope>
    <source>
        <strain evidence="2 3">DSM 102940</strain>
    </source>
</reference>
<evidence type="ECO:0000313" key="2">
    <source>
        <dbReference type="EMBL" id="TCO70738.1"/>
    </source>
</evidence>
<keyword evidence="1" id="KW-0472">Membrane</keyword>
<proteinExistence type="predicted"/>
<dbReference type="Pfam" id="PF03806">
    <property type="entry name" value="ABG_transport"/>
    <property type="match status" value="1"/>
</dbReference>
<feature type="transmembrane region" description="Helical" evidence="1">
    <location>
        <begin position="178"/>
        <end position="203"/>
    </location>
</feature>
<dbReference type="AlphaFoldDB" id="A0A4R2KL38"/>
<dbReference type="RefSeq" id="WP_132246891.1">
    <property type="nucleotide sequence ID" value="NZ_SLWV01000024.1"/>
</dbReference>
<gene>
    <name evidence="2" type="ORF">EV214_12426</name>
</gene>
<keyword evidence="1" id="KW-1133">Transmembrane helix</keyword>
<dbReference type="EMBL" id="SLWV01000024">
    <property type="protein sequence ID" value="TCO70738.1"/>
    <property type="molecule type" value="Genomic_DNA"/>
</dbReference>
<feature type="transmembrane region" description="Helical" evidence="1">
    <location>
        <begin position="32"/>
        <end position="50"/>
    </location>
</feature>
<feature type="transmembrane region" description="Helical" evidence="1">
    <location>
        <begin position="154"/>
        <end position="171"/>
    </location>
</feature>
<feature type="transmembrane region" description="Helical" evidence="1">
    <location>
        <begin position="484"/>
        <end position="513"/>
    </location>
</feature>
<feature type="transmembrane region" description="Helical" evidence="1">
    <location>
        <begin position="128"/>
        <end position="148"/>
    </location>
</feature>
<feature type="transmembrane region" description="Helical" evidence="1">
    <location>
        <begin position="223"/>
        <end position="242"/>
    </location>
</feature>
<dbReference type="GO" id="GO:1902604">
    <property type="term" value="P:p-aminobenzoyl-glutamate transmembrane transport"/>
    <property type="evidence" value="ECO:0007669"/>
    <property type="project" value="InterPro"/>
</dbReference>
<dbReference type="OrthoDB" id="3314392at2"/>
<keyword evidence="1" id="KW-0812">Transmembrane</keyword>
<name>A0A4R2KL38_9FIRM</name>
<evidence type="ECO:0000256" key="1">
    <source>
        <dbReference type="SAM" id="Phobius"/>
    </source>
</evidence>
<feature type="transmembrane region" description="Helical" evidence="1">
    <location>
        <begin position="423"/>
        <end position="448"/>
    </location>
</feature>
<feature type="transmembrane region" description="Helical" evidence="1">
    <location>
        <begin position="96"/>
        <end position="116"/>
    </location>
</feature>
<sequence length="525" mass="56034">MSNTAKVEAKNTRFAKFIKGIEVVGNKLPHPFTLFVGLAVTVLILSFVLAKMGVSVTYLAASKNPGEAPKETVVAITNLLSYDGMRPFMENFVKTYVQFAPLGLIMTMMLGIGMVEQTGLINAFMRKTILGAPSYMVTAVLAIVGINANLASDAGMIFTAAIGGAIFKALGRNPKVGIVSGFAAASGGFTANFLIAGTDALLAGITESVATGSGIAAPTHPLINWYFMIAATFVVTFLTTVVTEKFTVKFLGDSSDAVDKSILKEHTVTEQESKGLRNTGIAAVLYILLIVMMTVPEGSFFRNADGNILPKSTFTKSVVPILFFFFLIVGVSYGKTVGVIKGEADIPKLMQKGLAGCLSFLVVALPAAMFIDLFNQSNLTTVLAVKGATLLKSLNLGGIPLIIMFIMLASFVNLFMISGSSKWLILGPIFVPMFAMLGLSPAVTQLAYRIGDSSTNIISPLSYYIPVVIGLMDQYKTDENEKNGIGTVISLLMPYSLAYLVGFTLLLIGWYFLKFPIGPGTSIFM</sequence>
<feature type="transmembrane region" description="Helical" evidence="1">
    <location>
        <begin position="394"/>
        <end position="416"/>
    </location>
</feature>
<dbReference type="PANTHER" id="PTHR30282:SF0">
    <property type="entry name" value="P-AMINOBENZOYL-GLUTAMATE TRANSPORT PROTEIN"/>
    <property type="match status" value="1"/>
</dbReference>
<dbReference type="Proteomes" id="UP000294919">
    <property type="component" value="Unassembled WGS sequence"/>
</dbReference>
<organism evidence="2 3">
    <name type="scientific">Marinisporobacter balticus</name>
    <dbReference type="NCBI Taxonomy" id="2018667"/>
    <lineage>
        <taxon>Bacteria</taxon>
        <taxon>Bacillati</taxon>
        <taxon>Bacillota</taxon>
        <taxon>Clostridia</taxon>
        <taxon>Peptostreptococcales</taxon>
        <taxon>Thermotaleaceae</taxon>
        <taxon>Marinisporobacter</taxon>
    </lineage>
</organism>
<dbReference type="PANTHER" id="PTHR30282">
    <property type="entry name" value="P-AMINOBENZOYL GLUTAMATE TRANSPORTER"/>
    <property type="match status" value="1"/>
</dbReference>
<protein>
    <submittedName>
        <fullName evidence="2">Aminobenzoyl-glutamate transport protein</fullName>
    </submittedName>
</protein>
<dbReference type="GO" id="GO:0015558">
    <property type="term" value="F:secondary active p-aminobenzoyl-glutamate transmembrane transporter activity"/>
    <property type="evidence" value="ECO:0007669"/>
    <property type="project" value="InterPro"/>
</dbReference>
<accession>A0A4R2KL38</accession>